<evidence type="ECO:0000313" key="4">
    <source>
        <dbReference type="EMBL" id="RSH88490.1"/>
    </source>
</evidence>
<feature type="compositionally biased region" description="Pro residues" evidence="3">
    <location>
        <begin position="82"/>
        <end position="94"/>
    </location>
</feature>
<evidence type="ECO:0000313" key="5">
    <source>
        <dbReference type="Proteomes" id="UP000279236"/>
    </source>
</evidence>
<sequence>MSWLAGQVTHACSGRSSSTQKRSSSSFFPPPSNNNIATYHAQRYDSCFNLWFEGYLQPALDAASLAQRGALPHVSSLDAMPDPAPPTPPPPPPASASASTPPAQSSSSSSSSARRHSLITSWANASVFRRRPAPAAHAAGHVVAADDMVSATHVHVDEGELEPLDTTDMTPSQAKAAEYERQCGKVWKEYQACLKKAISANPNLTTLLEQARDDHPLHTMDGLEGTAWDPANKGSTD</sequence>
<protein>
    <submittedName>
        <fullName evidence="4">Uncharacterized protein</fullName>
    </submittedName>
</protein>
<dbReference type="PANTHER" id="PTHR46403:SF1">
    <property type="entry name" value="TP53-REGULATED INHIBITOR OF APOPTOSIS 1"/>
    <property type="match status" value="1"/>
</dbReference>
<dbReference type="Pfam" id="PF05254">
    <property type="entry name" value="UPF0203"/>
    <property type="match status" value="1"/>
</dbReference>
<dbReference type="InterPro" id="IPR007918">
    <property type="entry name" value="MDM35_apoptosis"/>
</dbReference>
<evidence type="ECO:0000256" key="1">
    <source>
        <dbReference type="ARBA" id="ARBA00006196"/>
    </source>
</evidence>
<dbReference type="Proteomes" id="UP000279236">
    <property type="component" value="Unassembled WGS sequence"/>
</dbReference>
<dbReference type="GeneID" id="39585578"/>
<dbReference type="GO" id="GO:0005758">
    <property type="term" value="C:mitochondrial intermembrane space"/>
    <property type="evidence" value="ECO:0007669"/>
    <property type="project" value="TreeGrafter"/>
</dbReference>
<feature type="region of interest" description="Disordered" evidence="3">
    <location>
        <begin position="75"/>
        <end position="115"/>
    </location>
</feature>
<accession>A0A427YBJ1</accession>
<dbReference type="GO" id="GO:1990050">
    <property type="term" value="F:phosphatidic acid transfer activity"/>
    <property type="evidence" value="ECO:0007669"/>
    <property type="project" value="TreeGrafter"/>
</dbReference>
<evidence type="ECO:0000256" key="2">
    <source>
        <dbReference type="ARBA" id="ARBA00023157"/>
    </source>
</evidence>
<proteinExistence type="inferred from homology"/>
<dbReference type="GO" id="GO:0005634">
    <property type="term" value="C:nucleus"/>
    <property type="evidence" value="ECO:0007669"/>
    <property type="project" value="TreeGrafter"/>
</dbReference>
<dbReference type="OrthoDB" id="19091at2759"/>
<name>A0A427YBJ1_9TREE</name>
<dbReference type="GO" id="GO:0005829">
    <property type="term" value="C:cytosol"/>
    <property type="evidence" value="ECO:0007669"/>
    <property type="project" value="TreeGrafter"/>
</dbReference>
<dbReference type="AlphaFoldDB" id="A0A427YBJ1"/>
<gene>
    <name evidence="4" type="ORF">EHS24_001035</name>
</gene>
<organism evidence="4 5">
    <name type="scientific">Apiotrichum porosum</name>
    <dbReference type="NCBI Taxonomy" id="105984"/>
    <lineage>
        <taxon>Eukaryota</taxon>
        <taxon>Fungi</taxon>
        <taxon>Dikarya</taxon>
        <taxon>Basidiomycota</taxon>
        <taxon>Agaricomycotina</taxon>
        <taxon>Tremellomycetes</taxon>
        <taxon>Trichosporonales</taxon>
        <taxon>Trichosporonaceae</taxon>
        <taxon>Apiotrichum</taxon>
    </lineage>
</organism>
<dbReference type="PANTHER" id="PTHR46403">
    <property type="entry name" value="TP53-REGULATED INHIBITOR OF APOPTOSIS 1"/>
    <property type="match status" value="1"/>
</dbReference>
<dbReference type="RefSeq" id="XP_028480698.1">
    <property type="nucleotide sequence ID" value="XM_028616841.1"/>
</dbReference>
<dbReference type="GO" id="GO:0045332">
    <property type="term" value="P:phospholipid translocation"/>
    <property type="evidence" value="ECO:0007669"/>
    <property type="project" value="TreeGrafter"/>
</dbReference>
<feature type="region of interest" description="Disordered" evidence="3">
    <location>
        <begin position="1"/>
        <end position="31"/>
    </location>
</feature>
<feature type="compositionally biased region" description="Low complexity" evidence="3">
    <location>
        <begin position="13"/>
        <end position="27"/>
    </location>
</feature>
<keyword evidence="5" id="KW-1185">Reference proteome</keyword>
<reference evidence="4 5" key="1">
    <citation type="submission" date="2018-11" db="EMBL/GenBank/DDBJ databases">
        <title>Genome sequence of Apiotrichum porosum DSM 27194.</title>
        <authorList>
            <person name="Aliyu H."/>
            <person name="Gorte O."/>
            <person name="Ochsenreither K."/>
        </authorList>
    </citation>
    <scope>NUCLEOTIDE SEQUENCE [LARGE SCALE GENOMIC DNA]</scope>
    <source>
        <strain evidence="4 5">DSM 27194</strain>
    </source>
</reference>
<keyword evidence="2" id="KW-1015">Disulfide bond</keyword>
<comment type="similarity">
    <text evidence="1">Belongs to the TRIAP1/MDM35 family.</text>
</comment>
<evidence type="ECO:0000256" key="3">
    <source>
        <dbReference type="SAM" id="MobiDB-lite"/>
    </source>
</evidence>
<feature type="region of interest" description="Disordered" evidence="3">
    <location>
        <begin position="209"/>
        <end position="237"/>
    </location>
</feature>
<feature type="compositionally biased region" description="Low complexity" evidence="3">
    <location>
        <begin position="95"/>
        <end position="112"/>
    </location>
</feature>
<dbReference type="EMBL" id="RSCE01000001">
    <property type="protein sequence ID" value="RSH88490.1"/>
    <property type="molecule type" value="Genomic_DNA"/>
</dbReference>
<comment type="caution">
    <text evidence="4">The sequence shown here is derived from an EMBL/GenBank/DDBJ whole genome shotgun (WGS) entry which is preliminary data.</text>
</comment>
<dbReference type="STRING" id="105984.A0A427YBJ1"/>